<sequence length="46" mass="5072">MAAASSSLLIDTELCDLEALEEVTERDAQLVGKRALRQDYDRSCGK</sequence>
<organism evidence="1 2">
    <name type="scientific">Deinococcus hopiensis KR-140</name>
    <dbReference type="NCBI Taxonomy" id="695939"/>
    <lineage>
        <taxon>Bacteria</taxon>
        <taxon>Thermotogati</taxon>
        <taxon>Deinococcota</taxon>
        <taxon>Deinococci</taxon>
        <taxon>Deinococcales</taxon>
        <taxon>Deinococcaceae</taxon>
        <taxon>Deinococcus</taxon>
    </lineage>
</organism>
<dbReference type="Proteomes" id="UP000192582">
    <property type="component" value="Unassembled WGS sequence"/>
</dbReference>
<protein>
    <submittedName>
        <fullName evidence="1">Uncharacterized protein</fullName>
    </submittedName>
</protein>
<reference evidence="1 2" key="1">
    <citation type="submission" date="2017-04" db="EMBL/GenBank/DDBJ databases">
        <authorList>
            <person name="Afonso C.L."/>
            <person name="Miller P.J."/>
            <person name="Scott M.A."/>
            <person name="Spackman E."/>
            <person name="Goraichik I."/>
            <person name="Dimitrov K.M."/>
            <person name="Suarez D.L."/>
            <person name="Swayne D.E."/>
        </authorList>
    </citation>
    <scope>NUCLEOTIDE SEQUENCE [LARGE SCALE GENOMIC DNA]</scope>
    <source>
        <strain evidence="1 2">KR-140</strain>
    </source>
</reference>
<evidence type="ECO:0000313" key="2">
    <source>
        <dbReference type="Proteomes" id="UP000192582"/>
    </source>
</evidence>
<keyword evidence="2" id="KW-1185">Reference proteome</keyword>
<evidence type="ECO:0000313" key="1">
    <source>
        <dbReference type="EMBL" id="SMB82098.1"/>
    </source>
</evidence>
<dbReference type="STRING" id="695939.SAMN00790413_04843"/>
<gene>
    <name evidence="1" type="ORF">SAMN00790413_04843</name>
</gene>
<dbReference type="AlphaFoldDB" id="A0A1W1ULT8"/>
<proteinExistence type="predicted"/>
<dbReference type="EMBL" id="FWWU01000005">
    <property type="protein sequence ID" value="SMB82098.1"/>
    <property type="molecule type" value="Genomic_DNA"/>
</dbReference>
<dbReference type="RefSeq" id="WP_170928480.1">
    <property type="nucleotide sequence ID" value="NZ_FWWU01000005.1"/>
</dbReference>
<name>A0A1W1ULT8_9DEIO</name>
<accession>A0A1W1ULT8</accession>